<dbReference type="RefSeq" id="WP_046146239.1">
    <property type="nucleotide sequence ID" value="NZ_KQ033912.1"/>
</dbReference>
<feature type="domain" description="SusD-like N-terminal" evidence="7">
    <location>
        <begin position="100"/>
        <end position="202"/>
    </location>
</feature>
<protein>
    <recommendedName>
        <fullName evidence="10">RagB/SusD domain-containing protein</fullName>
    </recommendedName>
</protein>
<dbReference type="HOGENOM" id="CLU_015553_0_3_10"/>
<comment type="similarity">
    <text evidence="2">Belongs to the SusD family.</text>
</comment>
<evidence type="ECO:0000313" key="9">
    <source>
        <dbReference type="Proteomes" id="UP000033047"/>
    </source>
</evidence>
<dbReference type="SUPFAM" id="SSF48452">
    <property type="entry name" value="TPR-like"/>
    <property type="match status" value="1"/>
</dbReference>
<reference evidence="8 9" key="1">
    <citation type="submission" date="2013-04" db="EMBL/GenBank/DDBJ databases">
        <title>The Genome Sequence of Parabacteroides goldsteinii DSM 19448.</title>
        <authorList>
            <consortium name="The Broad Institute Genomics Platform"/>
            <person name="Earl A."/>
            <person name="Ward D."/>
            <person name="Feldgarden M."/>
            <person name="Gevers D."/>
            <person name="Martens E."/>
            <person name="Sakamoto M."/>
            <person name="Benno Y."/>
            <person name="Song Y."/>
            <person name="Liu C."/>
            <person name="Lee J."/>
            <person name="Bolanos M."/>
            <person name="Vaisanen M.L."/>
            <person name="Finegold S.M."/>
            <person name="Walker B."/>
            <person name="Young S."/>
            <person name="Zeng Q."/>
            <person name="Gargeya S."/>
            <person name="Fitzgerald M."/>
            <person name="Haas B."/>
            <person name="Abouelleil A."/>
            <person name="Allen A.W."/>
            <person name="Alvarado L."/>
            <person name="Arachchi H.M."/>
            <person name="Berlin A.M."/>
            <person name="Chapman S.B."/>
            <person name="Gainer-Dewar J."/>
            <person name="Goldberg J."/>
            <person name="Griggs A."/>
            <person name="Gujja S."/>
            <person name="Hansen M."/>
            <person name="Howarth C."/>
            <person name="Imamovic A."/>
            <person name="Ireland A."/>
            <person name="Larimer J."/>
            <person name="McCowan C."/>
            <person name="Murphy C."/>
            <person name="Pearson M."/>
            <person name="Poon T.W."/>
            <person name="Priest M."/>
            <person name="Roberts A."/>
            <person name="Saif S."/>
            <person name="Shea T."/>
            <person name="Sisk P."/>
            <person name="Sykes S."/>
            <person name="Wortman J."/>
            <person name="Nusbaum C."/>
            <person name="Birren B."/>
        </authorList>
    </citation>
    <scope>NUCLEOTIDE SEQUENCE [LARGE SCALE GENOMIC DNA]</scope>
    <source>
        <strain evidence="8 9">DSM 19448</strain>
    </source>
</reference>
<evidence type="ECO:0000313" key="8">
    <source>
        <dbReference type="EMBL" id="KKB56476.1"/>
    </source>
</evidence>
<comment type="caution">
    <text evidence="8">The sequence shown here is derived from an EMBL/GenBank/DDBJ whole genome shotgun (WGS) entry which is preliminary data.</text>
</comment>
<evidence type="ECO:0000256" key="5">
    <source>
        <dbReference type="ARBA" id="ARBA00023237"/>
    </source>
</evidence>
<dbReference type="GO" id="GO:0009279">
    <property type="term" value="C:cell outer membrane"/>
    <property type="evidence" value="ECO:0007669"/>
    <property type="project" value="UniProtKB-SubCell"/>
</dbReference>
<dbReference type="Proteomes" id="UP000033047">
    <property type="component" value="Unassembled WGS sequence"/>
</dbReference>
<accession>A0A0F5JF57</accession>
<evidence type="ECO:0000259" key="7">
    <source>
        <dbReference type="Pfam" id="PF14322"/>
    </source>
</evidence>
<dbReference type="InterPro" id="IPR033985">
    <property type="entry name" value="SusD-like_N"/>
</dbReference>
<gene>
    <name evidence="8" type="ORF">HMPREF1535_02452</name>
</gene>
<evidence type="ECO:0000259" key="6">
    <source>
        <dbReference type="Pfam" id="PF07980"/>
    </source>
</evidence>
<evidence type="ECO:0000256" key="2">
    <source>
        <dbReference type="ARBA" id="ARBA00006275"/>
    </source>
</evidence>
<evidence type="ECO:0000256" key="1">
    <source>
        <dbReference type="ARBA" id="ARBA00004442"/>
    </source>
</evidence>
<sequence length="554" mass="64057">MELKNIFSKKVLTLLSASILFCGCEDFLTRDHPTAITDEDFWGTVGECNAALSSCKYWPRGTYHYDAPYFSLVHLEGATDNMYWSGNFKGEIANLGNGSATTTTGGYMNDLWTQYYMRIRRCNRFLDHVDAAYFVDEKERERMIAEARVWRVWYHIQLLMYYGMNDGIPIQDKVLNGDEIYKSRNTIDECLNFINSELDAVIAIQDTENKVFPFVWDRDRRDRMCKAYALMLKMDVNLQFKRYDVVKAAAKTFIEHPDNSFELYYSAETDDDPGKNYRDMFRYKGQDNKERIMYVGSGCSEAWFRNAPQSLGGQGAASVLRSLVDEYETADGVALKDLPAAEREKLQKDPLAVARDPRLYETVVLPGDNSSFIDYVYEPFKDGADQVGKVGASRTGYWAKKYLNEEDRSNNGNGSLYFPLYRYAEVLLDYVESLVETGDWQNPDVEKYINMIRNRAGMPNMDKAVYNTQEKVRELYRRERRVEFAFEGKRYFDIRRWGIGNETMNGSALGAWNPTTNAYVQVENRACTFPKYNAWPIPQTEETANPNIEQPTGW</sequence>
<dbReference type="EMBL" id="AQHV01000011">
    <property type="protein sequence ID" value="KKB56476.1"/>
    <property type="molecule type" value="Genomic_DNA"/>
</dbReference>
<evidence type="ECO:0008006" key="10">
    <source>
        <dbReference type="Google" id="ProtNLM"/>
    </source>
</evidence>
<evidence type="ECO:0000256" key="3">
    <source>
        <dbReference type="ARBA" id="ARBA00022729"/>
    </source>
</evidence>
<keyword evidence="4" id="KW-0472">Membrane</keyword>
<dbReference type="Gene3D" id="1.25.40.390">
    <property type="match status" value="1"/>
</dbReference>
<dbReference type="PATRIC" id="fig|927665.4.peg.2521"/>
<evidence type="ECO:0000256" key="4">
    <source>
        <dbReference type="ARBA" id="ARBA00023136"/>
    </source>
</evidence>
<keyword evidence="3" id="KW-0732">Signal</keyword>
<dbReference type="Pfam" id="PF07980">
    <property type="entry name" value="SusD_RagB"/>
    <property type="match status" value="1"/>
</dbReference>
<keyword evidence="5" id="KW-0998">Cell outer membrane</keyword>
<feature type="domain" description="RagB/SusD" evidence="6">
    <location>
        <begin position="261"/>
        <end position="554"/>
    </location>
</feature>
<proteinExistence type="inferred from homology"/>
<dbReference type="PROSITE" id="PS51257">
    <property type="entry name" value="PROKAR_LIPOPROTEIN"/>
    <property type="match status" value="1"/>
</dbReference>
<dbReference type="Pfam" id="PF14322">
    <property type="entry name" value="SusD-like_3"/>
    <property type="match status" value="1"/>
</dbReference>
<dbReference type="STRING" id="927665.HMPREF1535_02452"/>
<comment type="subcellular location">
    <subcellularLocation>
        <location evidence="1">Cell outer membrane</location>
    </subcellularLocation>
</comment>
<organism evidence="8 9">
    <name type="scientific">Parabacteroides goldsteinii DSM 19448 = WAL 12034</name>
    <dbReference type="NCBI Taxonomy" id="927665"/>
    <lineage>
        <taxon>Bacteria</taxon>
        <taxon>Pseudomonadati</taxon>
        <taxon>Bacteroidota</taxon>
        <taxon>Bacteroidia</taxon>
        <taxon>Bacteroidales</taxon>
        <taxon>Tannerellaceae</taxon>
        <taxon>Parabacteroides</taxon>
    </lineage>
</organism>
<name>A0A0F5JF57_9BACT</name>
<dbReference type="AlphaFoldDB" id="A0A0F5JF57"/>
<dbReference type="InterPro" id="IPR012944">
    <property type="entry name" value="SusD_RagB_dom"/>
</dbReference>
<dbReference type="InterPro" id="IPR011990">
    <property type="entry name" value="TPR-like_helical_dom_sf"/>
</dbReference>